<evidence type="ECO:0000256" key="1">
    <source>
        <dbReference type="ARBA" id="ARBA00010062"/>
    </source>
</evidence>
<feature type="domain" description="Leucine-binding protein" evidence="6">
    <location>
        <begin position="36"/>
        <end position="374"/>
    </location>
</feature>
<dbReference type="PANTHER" id="PTHR47151">
    <property type="entry name" value="LEU/ILE/VAL-BINDING ABC TRANSPORTER SUBUNIT"/>
    <property type="match status" value="1"/>
</dbReference>
<reference evidence="7 8" key="1">
    <citation type="submission" date="2023-07" db="EMBL/GenBank/DDBJ databases">
        <authorList>
            <person name="Peeters C."/>
        </authorList>
    </citation>
    <scope>NUCLEOTIDE SEQUENCE [LARGE SCALE GENOMIC DNA]</scope>
    <source>
        <strain evidence="7 8">LMG 18101</strain>
    </source>
</reference>
<dbReference type="InterPro" id="IPR000709">
    <property type="entry name" value="Leu_Ile_Val-bd"/>
</dbReference>
<dbReference type="Pfam" id="PF13458">
    <property type="entry name" value="Peripla_BP_6"/>
    <property type="match status" value="1"/>
</dbReference>
<dbReference type="Proteomes" id="UP001189757">
    <property type="component" value="Unassembled WGS sequence"/>
</dbReference>
<evidence type="ECO:0000313" key="8">
    <source>
        <dbReference type="Proteomes" id="UP001189757"/>
    </source>
</evidence>
<comment type="similarity">
    <text evidence="1">Belongs to the leucine-binding protein family.</text>
</comment>
<evidence type="ECO:0000256" key="2">
    <source>
        <dbReference type="ARBA" id="ARBA00022448"/>
    </source>
</evidence>
<evidence type="ECO:0000256" key="3">
    <source>
        <dbReference type="ARBA" id="ARBA00022729"/>
    </source>
</evidence>
<keyword evidence="3 5" id="KW-0732">Signal</keyword>
<keyword evidence="4" id="KW-0029">Amino-acid transport</keyword>
<dbReference type="InterPro" id="IPR028082">
    <property type="entry name" value="Peripla_BP_I"/>
</dbReference>
<dbReference type="InterPro" id="IPR028081">
    <property type="entry name" value="Leu-bd"/>
</dbReference>
<evidence type="ECO:0000313" key="7">
    <source>
        <dbReference type="EMBL" id="CAJ0819322.1"/>
    </source>
</evidence>
<keyword evidence="8" id="KW-1185">Reference proteome</keyword>
<name>A0ABN9JT41_9RALS</name>
<feature type="signal peptide" evidence="5">
    <location>
        <begin position="1"/>
        <end position="30"/>
    </location>
</feature>
<accession>A0ABN9JT41</accession>
<organism evidence="7 8">
    <name type="scientific">Ralstonia flaminis</name>
    <dbReference type="NCBI Taxonomy" id="3058597"/>
    <lineage>
        <taxon>Bacteria</taxon>
        <taxon>Pseudomonadati</taxon>
        <taxon>Pseudomonadota</taxon>
        <taxon>Betaproteobacteria</taxon>
        <taxon>Burkholderiales</taxon>
        <taxon>Burkholderiaceae</taxon>
        <taxon>Ralstonia</taxon>
    </lineage>
</organism>
<dbReference type="CDD" id="cd06342">
    <property type="entry name" value="PBP1_ABC_LIVBP-like"/>
    <property type="match status" value="1"/>
</dbReference>
<gene>
    <name evidence="7" type="primary">braC_6</name>
    <name evidence="7" type="ORF">LMG18101_03908</name>
</gene>
<dbReference type="SUPFAM" id="SSF53822">
    <property type="entry name" value="Periplasmic binding protein-like I"/>
    <property type="match status" value="1"/>
</dbReference>
<evidence type="ECO:0000259" key="6">
    <source>
        <dbReference type="Pfam" id="PF13458"/>
    </source>
</evidence>
<sequence length="389" mass="41729">MNHRNLMLVRLTMLACALTAQMCLVPAVRAADPDVVKIGFAGPLTGPAARVGKDLQYGAQLALDEENARHPTIGGKPVKFVLVAEDDQSDPRIAVQVAQKLDDEGVVGVIGHYNSGCSIPASGVYQKAGLAMITPGSTNPELTRQGFKNVFRTMGHDGIGGVVGGHYAVEQLKARRIGIIDDRTAFGQGLSDAFEKGVKEAKGNIVAREYTNDKAVDFRAILTRMKSKDVDVLFFGGLDAQGAMLVKQMRQLGLKTLLFGAGALKSNTFLQIAGPDGEGTQDLEPGPALDQLPAAQDFAKRYKARFNQDVELYAPFAYDAALAMLKAVHDANSLDRQRITASLAKVNINGVTGKIVFDPYGDLIKPPYTLFEVKQSRWISVKTIGANGS</sequence>
<dbReference type="EMBL" id="CATZLL010000013">
    <property type="protein sequence ID" value="CAJ0819322.1"/>
    <property type="molecule type" value="Genomic_DNA"/>
</dbReference>
<dbReference type="PANTHER" id="PTHR47151:SF2">
    <property type="entry name" value="AMINO ACID BINDING PROTEIN"/>
    <property type="match status" value="1"/>
</dbReference>
<dbReference type="Gene3D" id="3.40.50.2300">
    <property type="match status" value="2"/>
</dbReference>
<evidence type="ECO:0000256" key="5">
    <source>
        <dbReference type="SAM" id="SignalP"/>
    </source>
</evidence>
<dbReference type="PRINTS" id="PR00337">
    <property type="entry name" value="LEUILEVALBP"/>
</dbReference>
<evidence type="ECO:0000256" key="4">
    <source>
        <dbReference type="ARBA" id="ARBA00022970"/>
    </source>
</evidence>
<proteinExistence type="inferred from homology"/>
<feature type="chain" id="PRO_5047519072" evidence="5">
    <location>
        <begin position="31"/>
        <end position="389"/>
    </location>
</feature>
<comment type="caution">
    <text evidence="7">The sequence shown here is derived from an EMBL/GenBank/DDBJ whole genome shotgun (WGS) entry which is preliminary data.</text>
</comment>
<keyword evidence="2" id="KW-0813">Transport</keyword>
<protein>
    <submittedName>
        <fullName evidence="7">Leucine-, isoleucine-, valine-, threonine-, and alanine-binding protein</fullName>
    </submittedName>
</protein>